<accession>A0ACC0SBG6</accession>
<gene>
    <name evidence="1" type="ORF">POPTR_010G000901v4</name>
</gene>
<name>A0ACC0SBG6_POPTR</name>
<evidence type="ECO:0000313" key="2">
    <source>
        <dbReference type="Proteomes" id="UP000006729"/>
    </source>
</evidence>
<comment type="caution">
    <text evidence="1">The sequence shown here is derived from an EMBL/GenBank/DDBJ whole genome shotgun (WGS) entry which is preliminary data.</text>
</comment>
<sequence>MMLSREIEYYLCGDWTLDTWHLIEVGEKALPSPLPSSLLNGEFQHGF</sequence>
<reference evidence="1 2" key="1">
    <citation type="journal article" date="2006" name="Science">
        <title>The genome of black cottonwood, Populus trichocarpa (Torr. &amp; Gray).</title>
        <authorList>
            <person name="Tuskan G.A."/>
            <person name="Difazio S."/>
            <person name="Jansson S."/>
            <person name="Bohlmann J."/>
            <person name="Grigoriev I."/>
            <person name="Hellsten U."/>
            <person name="Putnam N."/>
            <person name="Ralph S."/>
            <person name="Rombauts S."/>
            <person name="Salamov A."/>
            <person name="Schein J."/>
            <person name="Sterck L."/>
            <person name="Aerts A."/>
            <person name="Bhalerao R.R."/>
            <person name="Bhalerao R.P."/>
            <person name="Blaudez D."/>
            <person name="Boerjan W."/>
            <person name="Brun A."/>
            <person name="Brunner A."/>
            <person name="Busov V."/>
            <person name="Campbell M."/>
            <person name="Carlson J."/>
            <person name="Chalot M."/>
            <person name="Chapman J."/>
            <person name="Chen G.L."/>
            <person name="Cooper D."/>
            <person name="Coutinho P.M."/>
            <person name="Couturier J."/>
            <person name="Covert S."/>
            <person name="Cronk Q."/>
            <person name="Cunningham R."/>
            <person name="Davis J."/>
            <person name="Degroeve S."/>
            <person name="Dejardin A."/>
            <person name="Depamphilis C."/>
            <person name="Detter J."/>
            <person name="Dirks B."/>
            <person name="Dubchak I."/>
            <person name="Duplessis S."/>
            <person name="Ehlting J."/>
            <person name="Ellis B."/>
            <person name="Gendler K."/>
            <person name="Goodstein D."/>
            <person name="Gribskov M."/>
            <person name="Grimwood J."/>
            <person name="Groover A."/>
            <person name="Gunter L."/>
            <person name="Hamberger B."/>
            <person name="Heinze B."/>
            <person name="Helariutta Y."/>
            <person name="Henrissat B."/>
            <person name="Holligan D."/>
            <person name="Holt R."/>
            <person name="Huang W."/>
            <person name="Islam-Faridi N."/>
            <person name="Jones S."/>
            <person name="Jones-Rhoades M."/>
            <person name="Jorgensen R."/>
            <person name="Joshi C."/>
            <person name="Kangasjarvi J."/>
            <person name="Karlsson J."/>
            <person name="Kelleher C."/>
            <person name="Kirkpatrick R."/>
            <person name="Kirst M."/>
            <person name="Kohler A."/>
            <person name="Kalluri U."/>
            <person name="Larimer F."/>
            <person name="Leebens-Mack J."/>
            <person name="Leple J.C."/>
            <person name="Locascio P."/>
            <person name="Lou Y."/>
            <person name="Lucas S."/>
            <person name="Martin F."/>
            <person name="Montanini B."/>
            <person name="Napoli C."/>
            <person name="Nelson D.R."/>
            <person name="Nelson C."/>
            <person name="Nieminen K."/>
            <person name="Nilsson O."/>
            <person name="Pereda V."/>
            <person name="Peter G."/>
            <person name="Philippe R."/>
            <person name="Pilate G."/>
            <person name="Poliakov A."/>
            <person name="Razumovskaya J."/>
            <person name="Richardson P."/>
            <person name="Rinaldi C."/>
            <person name="Ritland K."/>
            <person name="Rouze P."/>
            <person name="Ryaboy D."/>
            <person name="Schmutz J."/>
            <person name="Schrader J."/>
            <person name="Segerman B."/>
            <person name="Shin H."/>
            <person name="Siddiqui A."/>
            <person name="Sterky F."/>
            <person name="Terry A."/>
            <person name="Tsai C.J."/>
            <person name="Uberbacher E."/>
            <person name="Unneberg P."/>
            <person name="Vahala J."/>
            <person name="Wall K."/>
            <person name="Wessler S."/>
            <person name="Yang G."/>
            <person name="Yin T."/>
            <person name="Douglas C."/>
            <person name="Marra M."/>
            <person name="Sandberg G."/>
            <person name="Van de Peer Y."/>
            <person name="Rokhsar D."/>
        </authorList>
    </citation>
    <scope>NUCLEOTIDE SEQUENCE [LARGE SCALE GENOMIC DNA]</scope>
    <source>
        <strain evidence="2">cv. Nisqually</strain>
    </source>
</reference>
<dbReference type="EMBL" id="CM009299">
    <property type="protein sequence ID" value="KAI9386260.1"/>
    <property type="molecule type" value="Genomic_DNA"/>
</dbReference>
<proteinExistence type="predicted"/>
<keyword evidence="2" id="KW-1185">Reference proteome</keyword>
<dbReference type="Proteomes" id="UP000006729">
    <property type="component" value="Chromosome 10"/>
</dbReference>
<organism evidence="1 2">
    <name type="scientific">Populus trichocarpa</name>
    <name type="common">Western balsam poplar</name>
    <name type="synonym">Populus balsamifera subsp. trichocarpa</name>
    <dbReference type="NCBI Taxonomy" id="3694"/>
    <lineage>
        <taxon>Eukaryota</taxon>
        <taxon>Viridiplantae</taxon>
        <taxon>Streptophyta</taxon>
        <taxon>Embryophyta</taxon>
        <taxon>Tracheophyta</taxon>
        <taxon>Spermatophyta</taxon>
        <taxon>Magnoliopsida</taxon>
        <taxon>eudicotyledons</taxon>
        <taxon>Gunneridae</taxon>
        <taxon>Pentapetalae</taxon>
        <taxon>rosids</taxon>
        <taxon>fabids</taxon>
        <taxon>Malpighiales</taxon>
        <taxon>Salicaceae</taxon>
        <taxon>Saliceae</taxon>
        <taxon>Populus</taxon>
    </lineage>
</organism>
<evidence type="ECO:0000313" key="1">
    <source>
        <dbReference type="EMBL" id="KAI9386260.1"/>
    </source>
</evidence>
<protein>
    <submittedName>
        <fullName evidence="1">Uncharacterized protein</fullName>
    </submittedName>
</protein>